<dbReference type="FunFam" id="3.40.50.10810:FF:000003">
    <property type="entry name" value="chromodomain-helicase-DNA-binding protein 8 isoform X4"/>
    <property type="match status" value="1"/>
</dbReference>
<dbReference type="SMART" id="SM00490">
    <property type="entry name" value="HELICc"/>
    <property type="match status" value="1"/>
</dbReference>
<feature type="compositionally biased region" description="Basic and acidic residues" evidence="12">
    <location>
        <begin position="2356"/>
        <end position="2383"/>
    </location>
</feature>
<dbReference type="PANTHER" id="PTHR46850:SF1">
    <property type="entry name" value="CHROMODOMAIN-HELICASE-DNA-BINDING PROTEIN 9"/>
    <property type="match status" value="1"/>
</dbReference>
<evidence type="ECO:0000256" key="12">
    <source>
        <dbReference type="SAM" id="MobiDB-lite"/>
    </source>
</evidence>
<dbReference type="InterPro" id="IPR011049">
    <property type="entry name" value="Serralysin-like_metalloprot_C"/>
</dbReference>
<dbReference type="OrthoDB" id="5857104at2759"/>
<evidence type="ECO:0000259" key="15">
    <source>
        <dbReference type="PROSITE" id="PS51194"/>
    </source>
</evidence>
<feature type="region of interest" description="Disordered" evidence="12">
    <location>
        <begin position="2247"/>
        <end position="2481"/>
    </location>
</feature>
<feature type="compositionally biased region" description="Low complexity" evidence="12">
    <location>
        <begin position="4116"/>
        <end position="4135"/>
    </location>
</feature>
<evidence type="ECO:0000256" key="6">
    <source>
        <dbReference type="ARBA" id="ARBA00022853"/>
    </source>
</evidence>
<feature type="region of interest" description="Disordered" evidence="12">
    <location>
        <begin position="3008"/>
        <end position="3061"/>
    </location>
</feature>
<dbReference type="Pfam" id="PF00176">
    <property type="entry name" value="SNF2-rel_dom"/>
    <property type="match status" value="1"/>
</dbReference>
<dbReference type="PROSITE" id="PS50013">
    <property type="entry name" value="CHROMO_2"/>
    <property type="match status" value="1"/>
</dbReference>
<feature type="compositionally biased region" description="Basic residues" evidence="12">
    <location>
        <begin position="479"/>
        <end position="488"/>
    </location>
</feature>
<feature type="compositionally biased region" description="Low complexity" evidence="12">
    <location>
        <begin position="557"/>
        <end position="576"/>
    </location>
</feature>
<dbReference type="FunFam" id="3.40.50.300:FF:000015">
    <property type="entry name" value="chromodomain-helicase-DNA-binding protein 9 isoform X1"/>
    <property type="match status" value="1"/>
</dbReference>
<feature type="compositionally biased region" description="Low complexity" evidence="12">
    <location>
        <begin position="3037"/>
        <end position="3055"/>
    </location>
</feature>
<feature type="compositionally biased region" description="Basic residues" evidence="12">
    <location>
        <begin position="654"/>
        <end position="666"/>
    </location>
</feature>
<feature type="compositionally biased region" description="Pro residues" evidence="12">
    <location>
        <begin position="300"/>
        <end position="318"/>
    </location>
</feature>
<dbReference type="InterPro" id="IPR016197">
    <property type="entry name" value="Chromo-like_dom_sf"/>
</dbReference>
<keyword evidence="10" id="KW-0539">Nucleus</keyword>
<dbReference type="SMART" id="SM00592">
    <property type="entry name" value="BRK"/>
    <property type="match status" value="1"/>
</dbReference>
<dbReference type="InterPro" id="IPR000330">
    <property type="entry name" value="SNF2_N"/>
</dbReference>
<keyword evidence="2" id="KW-0677">Repeat</keyword>
<feature type="region of interest" description="Disordered" evidence="12">
    <location>
        <begin position="4056"/>
        <end position="4177"/>
    </location>
</feature>
<proteinExistence type="predicted"/>
<dbReference type="InterPro" id="IPR049730">
    <property type="entry name" value="SNF2/RAD54-like_C"/>
</dbReference>
<dbReference type="InterPro" id="IPR023780">
    <property type="entry name" value="Chromo_domain"/>
</dbReference>
<feature type="compositionally biased region" description="Low complexity" evidence="12">
    <location>
        <begin position="115"/>
        <end position="125"/>
    </location>
</feature>
<dbReference type="GO" id="GO:0016887">
    <property type="term" value="F:ATP hydrolysis activity"/>
    <property type="evidence" value="ECO:0007669"/>
    <property type="project" value="UniProtKB-ARBA"/>
</dbReference>
<feature type="region of interest" description="Disordered" evidence="12">
    <location>
        <begin position="3496"/>
        <end position="3550"/>
    </location>
</feature>
<feature type="compositionally biased region" description="Acidic residues" evidence="12">
    <location>
        <begin position="2346"/>
        <end position="2355"/>
    </location>
</feature>
<feature type="compositionally biased region" description="Pro residues" evidence="12">
    <location>
        <begin position="216"/>
        <end position="243"/>
    </location>
</feature>
<feature type="region of interest" description="Disordered" evidence="12">
    <location>
        <begin position="1635"/>
        <end position="1665"/>
    </location>
</feature>
<feature type="region of interest" description="Disordered" evidence="12">
    <location>
        <begin position="3932"/>
        <end position="3973"/>
    </location>
</feature>
<evidence type="ECO:0000256" key="11">
    <source>
        <dbReference type="SAM" id="Coils"/>
    </source>
</evidence>
<feature type="domain" description="Helicase C-terminal" evidence="15">
    <location>
        <begin position="1354"/>
        <end position="1510"/>
    </location>
</feature>
<dbReference type="Pfam" id="PF23078">
    <property type="entry name" value="HTH_CHD6-9"/>
    <property type="match status" value="1"/>
</dbReference>
<dbReference type="InterPro" id="IPR014001">
    <property type="entry name" value="Helicase_ATP-bd"/>
</dbReference>
<dbReference type="GO" id="GO:0005634">
    <property type="term" value="C:nucleus"/>
    <property type="evidence" value="ECO:0007669"/>
    <property type="project" value="UniProtKB-SubCell"/>
</dbReference>
<feature type="domain" description="Chromo" evidence="13">
    <location>
        <begin position="937"/>
        <end position="985"/>
    </location>
</feature>
<feature type="compositionally biased region" description="Basic residues" evidence="12">
    <location>
        <begin position="538"/>
        <end position="550"/>
    </location>
</feature>
<dbReference type="SMART" id="SM00298">
    <property type="entry name" value="CHROMO"/>
    <property type="match status" value="1"/>
</dbReference>
<feature type="compositionally biased region" description="Pro residues" evidence="12">
    <location>
        <begin position="730"/>
        <end position="739"/>
    </location>
</feature>
<dbReference type="FunFam" id="2.40.50.40:FF:000001">
    <property type="entry name" value="chromodomain-helicase-DNA-binding protein 8 isoform X4"/>
    <property type="match status" value="1"/>
</dbReference>
<dbReference type="CDD" id="cd17995">
    <property type="entry name" value="DEXHc_CHD6_7_8_9"/>
    <property type="match status" value="1"/>
</dbReference>
<dbReference type="CDD" id="cd18668">
    <property type="entry name" value="CD1_tandem_CHD5-9_like"/>
    <property type="match status" value="1"/>
</dbReference>
<feature type="compositionally biased region" description="Basic and acidic residues" evidence="12">
    <location>
        <begin position="4168"/>
        <end position="4177"/>
    </location>
</feature>
<feature type="compositionally biased region" description="Low complexity" evidence="12">
    <location>
        <begin position="81"/>
        <end position="94"/>
    </location>
</feature>
<keyword evidence="7" id="KW-0805">Transcription regulation</keyword>
<feature type="compositionally biased region" description="Low complexity" evidence="12">
    <location>
        <begin position="4070"/>
        <end position="4086"/>
    </location>
</feature>
<evidence type="ECO:0000313" key="17">
    <source>
        <dbReference type="Proteomes" id="UP000440578"/>
    </source>
</evidence>
<dbReference type="InterPro" id="IPR056342">
    <property type="entry name" value="HTH_CHD6-9"/>
</dbReference>
<dbReference type="Gene3D" id="3.40.5.120">
    <property type="match status" value="1"/>
</dbReference>
<feature type="domain" description="Helicase ATP-binding" evidence="14">
    <location>
        <begin position="1038"/>
        <end position="1212"/>
    </location>
</feature>
<comment type="caution">
    <text evidence="16">The sequence shown here is derived from an EMBL/GenBank/DDBJ whole genome shotgun (WGS) entry which is preliminary data.</text>
</comment>
<dbReference type="EMBL" id="VIIS01001605">
    <property type="protein sequence ID" value="KAF0295656.1"/>
    <property type="molecule type" value="Genomic_DNA"/>
</dbReference>
<dbReference type="InterPro" id="IPR006636">
    <property type="entry name" value="STI1_HS-bd"/>
</dbReference>
<dbReference type="InterPro" id="IPR051493">
    <property type="entry name" value="CHD"/>
</dbReference>
<keyword evidence="8 16" id="KW-0238">DNA-binding</keyword>
<evidence type="ECO:0000313" key="16">
    <source>
        <dbReference type="EMBL" id="KAF0295656.1"/>
    </source>
</evidence>
<dbReference type="Gene3D" id="3.40.50.10810">
    <property type="entry name" value="Tandem AAA-ATPase domain"/>
    <property type="match status" value="1"/>
</dbReference>
<feature type="region of interest" description="Disordered" evidence="12">
    <location>
        <begin position="1"/>
        <end position="675"/>
    </location>
</feature>
<dbReference type="InterPro" id="IPR038718">
    <property type="entry name" value="SNF2-like_sf"/>
</dbReference>
<dbReference type="InterPro" id="IPR037259">
    <property type="entry name" value="BRK_sf"/>
</dbReference>
<evidence type="ECO:0000256" key="2">
    <source>
        <dbReference type="ARBA" id="ARBA00022737"/>
    </source>
</evidence>
<feature type="compositionally biased region" description="Basic and acidic residues" evidence="12">
    <location>
        <begin position="2810"/>
        <end position="2826"/>
    </location>
</feature>
<feature type="compositionally biased region" description="Basic and acidic residues" evidence="12">
    <location>
        <begin position="2394"/>
        <end position="2409"/>
    </location>
</feature>
<keyword evidence="17" id="KW-1185">Reference proteome</keyword>
<evidence type="ECO:0000256" key="4">
    <source>
        <dbReference type="ARBA" id="ARBA00022801"/>
    </source>
</evidence>
<evidence type="ECO:0000259" key="13">
    <source>
        <dbReference type="PROSITE" id="PS50013"/>
    </source>
</evidence>
<dbReference type="Gene3D" id="1.10.10.60">
    <property type="entry name" value="Homeodomain-like"/>
    <property type="match status" value="2"/>
</dbReference>
<feature type="compositionally biased region" description="Basic and acidic residues" evidence="12">
    <location>
        <begin position="2646"/>
        <end position="2656"/>
    </location>
</feature>
<feature type="compositionally biased region" description="Basic and acidic residues" evidence="12">
    <location>
        <begin position="2252"/>
        <end position="2267"/>
    </location>
</feature>
<feature type="compositionally biased region" description="Basic and acidic residues" evidence="12">
    <location>
        <begin position="2416"/>
        <end position="2436"/>
    </location>
</feature>
<gene>
    <name evidence="16" type="primary">Chd7</name>
    <name evidence="16" type="ORF">FJT64_006876</name>
</gene>
<keyword evidence="6" id="KW-0156">Chromatin regulator</keyword>
<feature type="region of interest" description="Disordered" evidence="12">
    <location>
        <begin position="2572"/>
        <end position="2594"/>
    </location>
</feature>
<feature type="compositionally biased region" description="Low complexity" evidence="12">
    <location>
        <begin position="281"/>
        <end position="299"/>
    </location>
</feature>
<dbReference type="PROSITE" id="PS51192">
    <property type="entry name" value="HELICASE_ATP_BIND_1"/>
    <property type="match status" value="1"/>
</dbReference>
<keyword evidence="9" id="KW-0804">Transcription</keyword>
<evidence type="ECO:0000256" key="1">
    <source>
        <dbReference type="ARBA" id="ARBA00004123"/>
    </source>
</evidence>
<dbReference type="GO" id="GO:0034728">
    <property type="term" value="P:nucleosome organization"/>
    <property type="evidence" value="ECO:0007669"/>
    <property type="project" value="UniProtKB-ARBA"/>
</dbReference>
<dbReference type="SMART" id="SM00727">
    <property type="entry name" value="STI1"/>
    <property type="match status" value="7"/>
</dbReference>
<keyword evidence="3" id="KW-0547">Nucleotide-binding</keyword>
<dbReference type="SMART" id="SM00487">
    <property type="entry name" value="DEXDc"/>
    <property type="match status" value="1"/>
</dbReference>
<evidence type="ECO:0000256" key="8">
    <source>
        <dbReference type="ARBA" id="ARBA00023125"/>
    </source>
</evidence>
<feature type="compositionally biased region" description="Basic and acidic residues" evidence="12">
    <location>
        <begin position="2443"/>
        <end position="2481"/>
    </location>
</feature>
<feature type="region of interest" description="Disordered" evidence="12">
    <location>
        <begin position="2105"/>
        <end position="2125"/>
    </location>
</feature>
<reference evidence="16 17" key="1">
    <citation type="submission" date="2019-07" db="EMBL/GenBank/DDBJ databases">
        <title>Draft genome assembly of a fouling barnacle, Amphibalanus amphitrite (Darwin, 1854): The first reference genome for Thecostraca.</title>
        <authorList>
            <person name="Kim W."/>
        </authorList>
    </citation>
    <scope>NUCLEOTIDE SEQUENCE [LARGE SCALE GENOMIC DNA]</scope>
    <source>
        <strain evidence="16">SNU_AA5</strain>
        <tissue evidence="16">Soma without cirri and trophi</tissue>
    </source>
</reference>
<feature type="coiled-coil region" evidence="11">
    <location>
        <begin position="1992"/>
        <end position="2032"/>
    </location>
</feature>
<evidence type="ECO:0000256" key="3">
    <source>
        <dbReference type="ARBA" id="ARBA00022741"/>
    </source>
</evidence>
<dbReference type="Gene3D" id="3.40.50.300">
    <property type="entry name" value="P-loop containing nucleotide triphosphate hydrolases"/>
    <property type="match status" value="1"/>
</dbReference>
<dbReference type="SUPFAM" id="SSF101967">
    <property type="entry name" value="Adhesin YadA, collagen-binding domain"/>
    <property type="match status" value="1"/>
</dbReference>
<feature type="compositionally biased region" description="Low complexity" evidence="12">
    <location>
        <begin position="1940"/>
        <end position="1968"/>
    </location>
</feature>
<feature type="compositionally biased region" description="Basic and acidic residues" evidence="12">
    <location>
        <begin position="466"/>
        <end position="478"/>
    </location>
</feature>
<feature type="compositionally biased region" description="Polar residues" evidence="12">
    <location>
        <begin position="57"/>
        <end position="73"/>
    </location>
</feature>
<dbReference type="GO" id="GO:0140658">
    <property type="term" value="F:ATP-dependent chromatin remodeler activity"/>
    <property type="evidence" value="ECO:0007669"/>
    <property type="project" value="UniProtKB-ARBA"/>
</dbReference>
<feature type="compositionally biased region" description="Low complexity" evidence="12">
    <location>
        <begin position="3496"/>
        <end position="3533"/>
    </location>
</feature>
<dbReference type="SUPFAM" id="SSF52540">
    <property type="entry name" value="P-loop containing nucleoside triphosphate hydrolases"/>
    <property type="match status" value="2"/>
</dbReference>
<dbReference type="CDD" id="cd18663">
    <property type="entry name" value="CD2_tandem_CHD5-9_like"/>
    <property type="match status" value="1"/>
</dbReference>
<feature type="compositionally biased region" description="Low complexity" evidence="12">
    <location>
        <begin position="4145"/>
        <end position="4163"/>
    </location>
</feature>
<keyword evidence="16" id="KW-0347">Helicase</keyword>
<dbReference type="InterPro" id="IPR000953">
    <property type="entry name" value="Chromo/chromo_shadow_dom"/>
</dbReference>
<dbReference type="Pfam" id="PF00385">
    <property type="entry name" value="Chromo"/>
    <property type="match status" value="1"/>
</dbReference>
<feature type="compositionally biased region" description="Low complexity" evidence="12">
    <location>
        <begin position="20"/>
        <end position="33"/>
    </location>
</feature>
<name>A0A6A4VM33_AMPAM</name>
<feature type="compositionally biased region" description="Pro residues" evidence="12">
    <location>
        <begin position="2108"/>
        <end position="2124"/>
    </location>
</feature>
<dbReference type="InterPro" id="IPR027417">
    <property type="entry name" value="P-loop_NTPase"/>
</dbReference>
<feature type="compositionally biased region" description="Low complexity" evidence="12">
    <location>
        <begin position="319"/>
        <end position="340"/>
    </location>
</feature>
<dbReference type="InterPro" id="IPR006576">
    <property type="entry name" value="BRK_domain"/>
</dbReference>
<organism evidence="16 17">
    <name type="scientific">Amphibalanus amphitrite</name>
    <name type="common">Striped barnacle</name>
    <name type="synonym">Balanus amphitrite</name>
    <dbReference type="NCBI Taxonomy" id="1232801"/>
    <lineage>
        <taxon>Eukaryota</taxon>
        <taxon>Metazoa</taxon>
        <taxon>Ecdysozoa</taxon>
        <taxon>Arthropoda</taxon>
        <taxon>Crustacea</taxon>
        <taxon>Multicrustacea</taxon>
        <taxon>Cirripedia</taxon>
        <taxon>Thoracica</taxon>
        <taxon>Thoracicalcarea</taxon>
        <taxon>Balanomorpha</taxon>
        <taxon>Balanoidea</taxon>
        <taxon>Balanidae</taxon>
        <taxon>Amphibalaninae</taxon>
        <taxon>Amphibalanus</taxon>
    </lineage>
</organism>
<keyword evidence="11" id="KW-0175">Coiled coil</keyword>
<feature type="region of interest" description="Disordered" evidence="12">
    <location>
        <begin position="724"/>
        <end position="866"/>
    </location>
</feature>
<dbReference type="GO" id="GO:0005524">
    <property type="term" value="F:ATP binding"/>
    <property type="evidence" value="ECO:0007669"/>
    <property type="project" value="UniProtKB-KW"/>
</dbReference>
<evidence type="ECO:0000256" key="10">
    <source>
        <dbReference type="ARBA" id="ARBA00023242"/>
    </source>
</evidence>
<feature type="compositionally biased region" description="Pro residues" evidence="12">
    <location>
        <begin position="126"/>
        <end position="144"/>
    </location>
</feature>
<feature type="compositionally biased region" description="Low complexity" evidence="12">
    <location>
        <begin position="3941"/>
        <end position="3960"/>
    </location>
</feature>
<feature type="region of interest" description="Disordered" evidence="12">
    <location>
        <begin position="4030"/>
        <end position="4049"/>
    </location>
</feature>
<feature type="compositionally biased region" description="Low complexity" evidence="12">
    <location>
        <begin position="2739"/>
        <end position="2754"/>
    </location>
</feature>
<feature type="compositionally biased region" description="Polar residues" evidence="12">
    <location>
        <begin position="2926"/>
        <end position="2936"/>
    </location>
</feature>
<feature type="compositionally biased region" description="Basic and acidic residues" evidence="12">
    <location>
        <begin position="802"/>
        <end position="847"/>
    </location>
</feature>
<dbReference type="GO" id="GO:0000791">
    <property type="term" value="C:euchromatin"/>
    <property type="evidence" value="ECO:0007669"/>
    <property type="project" value="UniProtKB-ARBA"/>
</dbReference>
<dbReference type="SUPFAM" id="SSF160481">
    <property type="entry name" value="BRK domain-like"/>
    <property type="match status" value="1"/>
</dbReference>
<evidence type="ECO:0000256" key="9">
    <source>
        <dbReference type="ARBA" id="ARBA00023163"/>
    </source>
</evidence>
<dbReference type="GO" id="GO:0003677">
    <property type="term" value="F:DNA binding"/>
    <property type="evidence" value="ECO:0007669"/>
    <property type="project" value="UniProtKB-KW"/>
</dbReference>
<dbReference type="Gene3D" id="2.40.50.40">
    <property type="match status" value="2"/>
</dbReference>
<dbReference type="Pfam" id="PF00271">
    <property type="entry name" value="Helicase_C"/>
    <property type="match status" value="1"/>
</dbReference>
<feature type="region of interest" description="Disordered" evidence="12">
    <location>
        <begin position="1907"/>
        <end position="1990"/>
    </location>
</feature>
<dbReference type="GO" id="GO:0004386">
    <property type="term" value="F:helicase activity"/>
    <property type="evidence" value="ECO:0007669"/>
    <property type="project" value="UniProtKB-KW"/>
</dbReference>
<dbReference type="PANTHER" id="PTHR46850">
    <property type="entry name" value="CHROMODOMAIN-HELICASE-DNA-BINDING PROTEIN 9"/>
    <property type="match status" value="1"/>
</dbReference>
<feature type="compositionally biased region" description="Low complexity" evidence="12">
    <location>
        <begin position="746"/>
        <end position="760"/>
    </location>
</feature>
<dbReference type="InterPro" id="IPR001650">
    <property type="entry name" value="Helicase_C-like"/>
</dbReference>
<dbReference type="SUPFAM" id="SSF54160">
    <property type="entry name" value="Chromo domain-like"/>
    <property type="match status" value="2"/>
</dbReference>
<feature type="compositionally biased region" description="Basic and acidic residues" evidence="12">
    <location>
        <begin position="2775"/>
        <end position="2788"/>
    </location>
</feature>
<feature type="region of interest" description="Disordered" evidence="12">
    <location>
        <begin position="991"/>
        <end position="1013"/>
    </location>
</feature>
<feature type="compositionally biased region" description="Low complexity" evidence="12">
    <location>
        <begin position="409"/>
        <end position="420"/>
    </location>
</feature>
<feature type="compositionally biased region" description="Low complexity" evidence="12">
    <location>
        <begin position="2761"/>
        <end position="2772"/>
    </location>
</feature>
<accession>A0A6A4VM33</accession>
<dbReference type="Pfam" id="PF07533">
    <property type="entry name" value="BRK"/>
    <property type="match status" value="1"/>
</dbReference>
<keyword evidence="4" id="KW-0378">Hydrolase</keyword>
<dbReference type="PROSITE" id="PS51194">
    <property type="entry name" value="HELICASE_CTER"/>
    <property type="match status" value="1"/>
</dbReference>
<evidence type="ECO:0000259" key="14">
    <source>
        <dbReference type="PROSITE" id="PS51192"/>
    </source>
</evidence>
<keyword evidence="5" id="KW-0067">ATP-binding</keyword>
<feature type="compositionally biased region" description="Low complexity" evidence="12">
    <location>
        <begin position="3540"/>
        <end position="3550"/>
    </location>
</feature>
<comment type="subcellular location">
    <subcellularLocation>
        <location evidence="1">Nucleus</location>
    </subcellularLocation>
</comment>
<feature type="compositionally biased region" description="Pro residues" evidence="12">
    <location>
        <begin position="95"/>
        <end position="107"/>
    </location>
</feature>
<feature type="compositionally biased region" description="Basic residues" evidence="12">
    <location>
        <begin position="600"/>
        <end position="629"/>
    </location>
</feature>
<feature type="compositionally biased region" description="Basic and acidic residues" evidence="12">
    <location>
        <begin position="1646"/>
        <end position="1656"/>
    </location>
</feature>
<feature type="compositionally biased region" description="Low complexity" evidence="12">
    <location>
        <begin position="145"/>
        <end position="169"/>
    </location>
</feature>
<dbReference type="CDD" id="cd18793">
    <property type="entry name" value="SF2_C_SNF"/>
    <property type="match status" value="1"/>
</dbReference>
<feature type="region of interest" description="Disordered" evidence="12">
    <location>
        <begin position="2865"/>
        <end position="2962"/>
    </location>
</feature>
<feature type="compositionally biased region" description="Low complexity" evidence="12">
    <location>
        <begin position="438"/>
        <end position="454"/>
    </location>
</feature>
<evidence type="ECO:0000256" key="7">
    <source>
        <dbReference type="ARBA" id="ARBA00023015"/>
    </source>
</evidence>
<feature type="compositionally biased region" description="Polar residues" evidence="12">
    <location>
        <begin position="2273"/>
        <end position="2283"/>
    </location>
</feature>
<protein>
    <submittedName>
        <fullName evidence="16">Chromodomain-helicase-DNA-binding protein 7</fullName>
    </submittedName>
</protein>
<sequence length="4177" mass="446796">MPRARTWTPEAVVPRLPSMPQQGPPQQLRPQSPMASFGRPPASFAGPSPTPASPASQRLTPTPTSRPASVSASPQPPRSVEPPAAAAPSPQQSAEPPPPPPPAAPEEPPGRPDSLPDLGADLGAAAPPPQSETAPSPPPPPAPAAPELSSPATESEPVGLSGASPQAGLAPPPAGAESVSPSATAHPGIRLPGTPDRTLRPGAPGVPTSASDAAPGQPPVGAGPPPPPGAPGPMMPGAPPYRGPTPFSTAGGPGVPASSAGGEMPAASGAAGPPQHPGMPPHMAGSMPPGMHPGMHPGQPGMPPYGQPGYPGGPPRPGMAPQMGGQFKSSSSAPSFCRCSWARRRGHPPTRAPLLQAILRRERRPAHCLRNSRVPTGWSRSCRPRQEREPPPASPVSPERAAPSPLPPAAAAAAASSSAADDADESGSEEGPMAPESATGDPAAPAEEAEQTPTGKRSRKRATPKTPREPRAKREPKTPRARSRKKKGAAAEEEEVKTEAAVDSEVPPPADGDAPPAAEGAEEGAEKPAADATVSPAKPKRRRTPRSRKKAKEEPDVAAAVAAAAEASSEQPAPTADSDTVQKTSDDGAEETPAAAPKPPRPRVKSATPSRKKPRAKLALNFKKKKRRRGSDSEASDLEKTPPPSPPPDDSQSNKRRSGRNAGGRKKYVDDLDLRELAQISDEETNKKETEAAAAAIAPNCAFINTNDEDSMIVQYILGERKGKREVIPDEPPAPPPPATKQEGSEAAGAETETKTAPAADGEAPTEDKLKPEGDEQTPMDTSDGQEQPKPAETVANGSDDGGEKASDATASGDKESAETAEKPADEDAKPADGDGKPLEGDAKPTDSGKPADGTVAVAEAKPADAPPKKVEYVEMDEFYVKYKNFSYLHCEWRTEDELLRGDRRIASKIKRYQQKKQQSQNVLDFLDEELYNPDFVEVDRVLDMSEYTDPNTGDKSRHFLVKWRSLSYEDCTWELEEDVDKPKIASFLKYREPPPKEQRTRKKRPKASEWTKLDKSPRYKNDNALRDYQLEGLNWLTFSYYNGHNCILADEMGLGKTIQALTFVHAVYEYGIRGPFLVIAPLSTIPNWQREFEAWTDLNVIVYHGTSASRNMIAEYELYFKDADGKRIPDIYKFNVCITTYEVVIQDCLELSEVPWRVCVIDEAHRLKNANCKLLEGLRLLEIEHRVLLSGTPLQNNIRELYSLLNFLEPQQFASEEQFNSEFGELRTDEQVKKLQVLLKPMMLRRLKEDVEKSLAPKEETIIEVELTNIQKKYYRGILEKNFSFLAKGSSWSNLPNLMNTMMELRKCCIHPYLINGAEEQIQHEQRMETKDQSGVENSYFQAMVQSAGKLVLVDKLLPKLKAQGHRVLIFSQMVRMLDILEDYLIAKKYPFERIDGRIRGDLRQAAIDRYCRPDSDRFVFLLCTKAGGLGINLTAADTVIIYDSDWNPQNDLQAQARCHRIGQQKMVKVYRLITRNTYEREMFDRASLKLGLDKAVLQSMNTGQNKSGVDPNKQLSKKEVEILLKKGAYGALMDDDTAGQQFCEEDIDQILEKRTQVITFEEEKGSSFSKASFSTAGNRSDIDIDDPDFWNKWAKRAEVGQDDTPAQNELIVAEPRRRSRIKRYGQEEALLQNVSDIGSSSDSDENKEKEDVPGRSRRGRAPRYRPDDDLDFITGEGAVCYGNWTRHECFKVEKQLLVFGWGRWTEILRHGGFRDGWTEAHVEDLARLVLLQCIKVYKGDDKIRGFIFDLISPSNQDTSKLGQNHIAGLSAPVPRGRKGKKKQREAKMVAQYMEESDWSKDKRYNTEVYLDRSYHRHLNRHSNKVLLRVRMLFYVQTEIIGDLAPKIMDNVPVSELNMQTPWLDQPPTGWWDADADRSLLVGTYKHGYERYHQMRLDPALSFLGRCGPPEGAAPGTDTAETDTDAGPDDDLDKEDTISSAVASPAPSSDTTRASTPAPSTASEQSAVTSAGPGPSMSGDRLPFPANADLNTRLRRMVTAYQRNYKKEEQKMQAQARKNERREKIEQIVREREMRKLELSQKRWTRQEEASFLRVVAAFGVEYHRKENRYDWNRFRATARLEKKLDDTLTEYYNEFRAMCQRVAAGEPPPPPPPAAAGTPAPPAAADLIPRSQAVYLMERIDLLNTLRNEVVVHPQLEERLKLCQEAPNLPAWWTPGKHDRDLVIGAHRHGIGNSGFYILHDPDLSFRDVVNRHMKGMKLVDRKDKQKYADWRATIKRDAVPAAVADGGADEDKAAADGTADKPAVKAETNADANADSNTETAVKADVTEGEQETKEEKDNEEGEEKMDVDKEGEKEGEDKSDKCDQNGEKEVALPNGETKDGEHGEEEEEKEATEDGKEKEKEAEDNGETKTESGDSEKPVIETAEAPAPAEEPKCNGDDAGEHVENGETPATADRENSDDKEGSEEPVKKDSDASPAEKVTADDGKAAKKEAPEPSPKEAEPTKVKAEKSGGASGREEAVLPRLPNPAASQPLMGLYQMEESISKYGHLYDPEVLQEAAMIQMLHQNYAAPIHWPSDHTLHMRLQHIVHAVETGVWPKVDYSSLRTDPLDPGLIGVGQPRDESRPGTSRRAAAAAAAAAAAGADLVAAGSSSGPGGLAEVTPEPPRQPTADDADRRGRKRRHGPTETDSERAKLRALLNHNLQSITRLSGKPRTDSCGESDDAPPPPPPPPHGDDHQPPPAHQHGPRGGGAHGGMDLSFKTPASQSPRAVTPGPPHSAHSFAAPASHGSAAKGDDVLDLSASLSKSRSSTPHSEKTDDGVLDLHLRSGGAAGGLGRPASGLGSRLDSTLDRLKKRSGEEATGKEKKRRKLDSIISGLCAKTTSAPPATSVSVSVAVSQRDMAPSVSITPVPRASGQLPPPAHGARDDLFPDITLSRSSRRSQEGSALPAHDMHKPDSKVYNWLESQQKASPSASGGRDRPGALSGKLPASFEPPAVDWSRLSQDTPVPVVHRLSGKKLSGSAAPQLKNLAPWLLENQMYDVDPHWAAQKASPSSRSSKGSERRKGPGRPPMSPPSSSAASGSRSSGAATSSSLFGGLGGKMDPKNPLFGMDPKNLLYGMDPKMMAAYGIDPRMMYMDPKVLASMGLDAKAMASMGMDPKMLAAMSDPKMLAAMSDPKMLAAMSDPKAMAAMMDPKMLAAMGLDPKNVMSSLGLDPKIMASMGMDPKAMASMGLDPKAMAAMGLDPKSMAAMGLDSKALAAMGLDPKMMASMGLDPKAMASMGLDPKALASMGLDPKSMAAMGLDPKAMAAMGLDPKVLASMGLDPKALASMGMDPKAMAAMGLDPKMLASLGMDPKAAVSMAHDSKASTSSGMDSKTMASMGLDSKTMASMGLDPKAMASMGLDPKMLAMMAGLDPKMNPYAAGLDPRVLSQLDPKTLASLAMDPKLYSMMGMDPKMFGLDPKMLQGMDPKMLMDPKMMAGLDPRMFGMLAGMDPRTSAALAGLDPKTLAQMDPAMLVSLGIDPKLLQMLAEPKASPSASKSSGGSSWTVTAASSASATSPARSTPSRSSTGGGSAGRSTPRSSAPSSAAAAASTAAAIASATAAAAAAASMASITTTPAQTTTHTTPSSSALAAAAGMYGLDPSLLQGLDNKQLAQLGLDPKALAALGQRGANPFLMGMDPKMLAGFDPKLLQSMDPKNNPLLTGLDPKLLQGLDPKALASLDPKNNPYLAGLAGMDPKSAALMANFGMDPKNPFLAGLDLKALGLDPKALGLDPKALGLDPKALGLDSKALGLDPKALGLDPKALGLDPKALGFDPKALGLDPKAFGLDPKALGLDPKALGLDPKSLGLDPKHPLYGIDPKMLGIDMNNPMMFGMGLPGMYPGMGMPPMSAADHATTKAETKAEKRAAAAAASAASAAGLTFGSLFPAQSMAGMAGMYPPMGPPGWPAGASFANPLLTQSSLFNGLSGAAPGGTATVSSTRTKPTPSSTVTSEEAGGSGSSGERRAEREKIRSLLKDKVDIKGGLTKEQRNLLKERKRERLMKEQDGSLDLRAREQLEAAERLAREMERERRAKDKDLDAKERRLAEAHAAMLSGRAAASDEEPAVSAAAATTGAEEVPLAAYPPPAAPPPPPPAPAPASPPPSERHEAPAAEAAEPAAAAAPAGSAPAAGDGDSETYKEGASGEPGDAPAPAAAADSDQTDADNKDDAPAT</sequence>
<feature type="compositionally biased region" description="Basic and acidic residues" evidence="12">
    <location>
        <begin position="2308"/>
        <end position="2345"/>
    </location>
</feature>
<feature type="compositionally biased region" description="Acidic residues" evidence="12">
    <location>
        <begin position="1921"/>
        <end position="1935"/>
    </location>
</feature>
<feature type="compositionally biased region" description="Pro residues" evidence="12">
    <location>
        <begin position="4087"/>
        <end position="4108"/>
    </location>
</feature>
<dbReference type="Proteomes" id="UP000440578">
    <property type="component" value="Unassembled WGS sequence"/>
</dbReference>
<evidence type="ECO:0000256" key="5">
    <source>
        <dbReference type="ARBA" id="ARBA00022840"/>
    </source>
</evidence>
<feature type="region of interest" description="Disordered" evidence="12">
    <location>
        <begin position="2609"/>
        <end position="2832"/>
    </location>
</feature>